<dbReference type="AlphaFoldDB" id="A0A6H1PTK2"/>
<dbReference type="PROSITE" id="PS51257">
    <property type="entry name" value="PROKAR_LIPOPROTEIN"/>
    <property type="match status" value="1"/>
</dbReference>
<sequence length="43" mass="4691">MVIKFCSLQVSPESQYSTGHFSVFACGGRNTEKVIGVPVTAEW</sequence>
<protein>
    <submittedName>
        <fullName evidence="1">Uncharacterized protein</fullName>
    </submittedName>
</protein>
<reference evidence="1" key="1">
    <citation type="submission" date="2019-12" db="EMBL/GenBank/DDBJ databases">
        <authorList>
            <person name="Zhou D."/>
        </authorList>
    </citation>
    <scope>NUCLEOTIDE SEQUENCE</scope>
    <source>
        <strain evidence="1">397108</strain>
        <plasmid evidence="1">p397108-FIIK</plasmid>
    </source>
</reference>
<proteinExistence type="predicted"/>
<evidence type="ECO:0000313" key="1">
    <source>
        <dbReference type="EMBL" id="QIZ17756.1"/>
    </source>
</evidence>
<accession>A0A6H1PTK2</accession>
<dbReference type="EMBL" id="MN824000">
    <property type="protein sequence ID" value="QIZ17756.1"/>
    <property type="molecule type" value="Genomic_DNA"/>
</dbReference>
<organism evidence="1">
    <name type="scientific">Klebsiella pneumoniae</name>
    <dbReference type="NCBI Taxonomy" id="573"/>
    <lineage>
        <taxon>Bacteria</taxon>
        <taxon>Pseudomonadati</taxon>
        <taxon>Pseudomonadota</taxon>
        <taxon>Gammaproteobacteria</taxon>
        <taxon>Enterobacterales</taxon>
        <taxon>Enterobacteriaceae</taxon>
        <taxon>Klebsiella/Raoultella group</taxon>
        <taxon>Klebsiella</taxon>
        <taxon>Klebsiella pneumoniae complex</taxon>
    </lineage>
</organism>
<keyword evidence="1" id="KW-0614">Plasmid</keyword>
<geneLocation type="plasmid" evidence="1">
    <name>p397108-FIIK</name>
</geneLocation>
<name>A0A6H1PTK2_KLEPN</name>